<evidence type="ECO:0000256" key="1">
    <source>
        <dbReference type="SAM" id="Phobius"/>
    </source>
</evidence>
<keyword evidence="1" id="KW-0472">Membrane</keyword>
<comment type="caution">
    <text evidence="2">The sequence shown here is derived from an EMBL/GenBank/DDBJ whole genome shotgun (WGS) entry which is preliminary data.</text>
</comment>
<proteinExistence type="predicted"/>
<reference evidence="2 3" key="1">
    <citation type="submission" date="2019-02" db="EMBL/GenBank/DDBJ databases">
        <title>Genome sequencing of Clostridium botulinum clinical isolates.</title>
        <authorList>
            <person name="Brunt J."/>
            <person name="Van Vliet A.H.M."/>
            <person name="Stringer S.C."/>
            <person name="Grant K.A."/>
            <person name="Carter A.C."/>
            <person name="Peck M.W."/>
        </authorList>
    </citation>
    <scope>NUCLEOTIDE SEQUENCE [LARGE SCALE GENOMIC DNA]</scope>
    <source>
        <strain evidence="2 3">H142660711</strain>
    </source>
</reference>
<organism evidence="2 3">
    <name type="scientific">Clostridium botulinum</name>
    <dbReference type="NCBI Taxonomy" id="1491"/>
    <lineage>
        <taxon>Bacteria</taxon>
        <taxon>Bacillati</taxon>
        <taxon>Bacillota</taxon>
        <taxon>Clostridia</taxon>
        <taxon>Eubacteriales</taxon>
        <taxon>Clostridiaceae</taxon>
        <taxon>Clostridium</taxon>
    </lineage>
</organism>
<sequence length="175" mass="20603">MDYLITIISKFEGILGAILGSVATLIATNLIKSLGKIKFYFYDYEIKYYGENESGEISIINDQSKAKYCSYKVRMQVYNSSEVVKPLKDFQIEFKSDDKVIYSKPKNDDETIDHEVYYEYKDFNLINILPKHLTEINLTGMITKQDMKYFSKVNEIYFIAKDYKNKKIKRLIKKL</sequence>
<dbReference type="RefSeq" id="WP_039774215.1">
    <property type="nucleotide sequence ID" value="NZ_LFON01000035.1"/>
</dbReference>
<feature type="transmembrane region" description="Helical" evidence="1">
    <location>
        <begin position="13"/>
        <end position="31"/>
    </location>
</feature>
<gene>
    <name evidence="2" type="ORF">EXM69_16630</name>
</gene>
<name>A0A846I272_CLOBO</name>
<evidence type="ECO:0000313" key="3">
    <source>
        <dbReference type="Proteomes" id="UP000473887"/>
    </source>
</evidence>
<dbReference type="AlphaFoldDB" id="A0A846I272"/>
<keyword evidence="1" id="KW-0812">Transmembrane</keyword>
<dbReference type="Proteomes" id="UP000473887">
    <property type="component" value="Unassembled WGS sequence"/>
</dbReference>
<keyword evidence="1" id="KW-1133">Transmembrane helix</keyword>
<evidence type="ECO:0000313" key="2">
    <source>
        <dbReference type="EMBL" id="NEZ93522.1"/>
    </source>
</evidence>
<accession>A0A846I272</accession>
<dbReference type="EMBL" id="SGKC01000042">
    <property type="protein sequence ID" value="NEZ93522.1"/>
    <property type="molecule type" value="Genomic_DNA"/>
</dbReference>
<protein>
    <submittedName>
        <fullName evidence="2">Uncharacterized protein</fullName>
    </submittedName>
</protein>